<evidence type="ECO:0000313" key="3">
    <source>
        <dbReference type="Proteomes" id="UP000543419"/>
    </source>
</evidence>
<dbReference type="Gene3D" id="3.30.9.10">
    <property type="entry name" value="D-Amino Acid Oxidase, subunit A, domain 2"/>
    <property type="match status" value="1"/>
</dbReference>
<comment type="caution">
    <text evidence="2">The sequence shown here is derived from an EMBL/GenBank/DDBJ whole genome shotgun (WGS) entry which is preliminary data.</text>
</comment>
<dbReference type="EMBL" id="JAAIIG010000005">
    <property type="protein sequence ID" value="NMM98399.1"/>
    <property type="molecule type" value="Genomic_DNA"/>
</dbReference>
<protein>
    <submittedName>
        <fullName evidence="2">FAD dependent oxidoreductase</fullName>
    </submittedName>
</protein>
<dbReference type="InterPro" id="IPR036188">
    <property type="entry name" value="FAD/NAD-bd_sf"/>
</dbReference>
<dbReference type="PANTHER" id="PTHR13847">
    <property type="entry name" value="SARCOSINE DEHYDROGENASE-RELATED"/>
    <property type="match status" value="1"/>
</dbReference>
<keyword evidence="3" id="KW-1185">Reference proteome</keyword>
<accession>A0A7Y0EXW2</accession>
<dbReference type="GO" id="GO:0005737">
    <property type="term" value="C:cytoplasm"/>
    <property type="evidence" value="ECO:0007669"/>
    <property type="project" value="TreeGrafter"/>
</dbReference>
<organism evidence="2 3">
    <name type="scientific">Bifidobacterium olomucense</name>
    <dbReference type="NCBI Taxonomy" id="2675324"/>
    <lineage>
        <taxon>Bacteria</taxon>
        <taxon>Bacillati</taxon>
        <taxon>Actinomycetota</taxon>
        <taxon>Actinomycetes</taxon>
        <taxon>Bifidobacteriales</taxon>
        <taxon>Bifidobacteriaceae</taxon>
        <taxon>Bifidobacterium</taxon>
    </lineage>
</organism>
<sequence>MTKRYLVIGNGILGAATAARLASRGQQVTLLDSGSPEETASARSLGWINDAAATSPAYHTLRTLGRLRLAHEQLRSSASWYHPSGRLDWGSSSDRQLLPTTTVAVSRESIDAEIARLASQGQDIYPISAQEAQSIEPTVDWSQVRGTVLYEPEDAWVDLPLLIHELNGVVKQHGGQIVPARVNRLLTDENHVVSGVQTVDGQTIDADNVIVAAGSATTKLLEPIADIPESSNIGVTITTEPVDNPPRTLLRIPFAGVRPDSSGRLVIVASKLEELVDTPGQAVPEEAVRTLLDAVGNALEGKPELHAASVKVGIRPIPADGYPVVGTIPGTNVSVVFTHSGATVGLLLGQLLGDELVDGNEFHVLDDFRPQRFAAN</sequence>
<dbReference type="RefSeq" id="WP_169241124.1">
    <property type="nucleotide sequence ID" value="NZ_JAAIIG010000005.1"/>
</dbReference>
<name>A0A7Y0EXW2_9BIFI</name>
<evidence type="ECO:0000259" key="1">
    <source>
        <dbReference type="Pfam" id="PF01266"/>
    </source>
</evidence>
<dbReference type="Gene3D" id="3.50.50.60">
    <property type="entry name" value="FAD/NAD(P)-binding domain"/>
    <property type="match status" value="1"/>
</dbReference>
<dbReference type="Proteomes" id="UP000543419">
    <property type="component" value="Unassembled WGS sequence"/>
</dbReference>
<feature type="domain" description="FAD dependent oxidoreductase" evidence="1">
    <location>
        <begin position="5"/>
        <end position="354"/>
    </location>
</feature>
<dbReference type="SUPFAM" id="SSF51905">
    <property type="entry name" value="FAD/NAD(P)-binding domain"/>
    <property type="match status" value="1"/>
</dbReference>
<proteinExistence type="predicted"/>
<dbReference type="Pfam" id="PF01266">
    <property type="entry name" value="DAO"/>
    <property type="match status" value="1"/>
</dbReference>
<dbReference type="AlphaFoldDB" id="A0A7Y0EXW2"/>
<evidence type="ECO:0000313" key="2">
    <source>
        <dbReference type="EMBL" id="NMM98399.1"/>
    </source>
</evidence>
<reference evidence="2 3" key="1">
    <citation type="submission" date="2020-02" db="EMBL/GenBank/DDBJ databases">
        <title>Characterization of phylogenetic diversity of novel bifidobacterial species isolated in Czech ZOOs.</title>
        <authorList>
            <person name="Lugli G.A."/>
            <person name="Vera N.B."/>
            <person name="Ventura M."/>
        </authorList>
    </citation>
    <scope>NUCLEOTIDE SEQUENCE [LARGE SCALE GENOMIC DNA]</scope>
    <source>
        <strain evidence="2 3">DSM 109959</strain>
    </source>
</reference>
<dbReference type="InterPro" id="IPR006076">
    <property type="entry name" value="FAD-dep_OxRdtase"/>
</dbReference>
<gene>
    <name evidence="2" type="ORF">G1C97_1351</name>
</gene>